<keyword evidence="2" id="KW-1185">Reference proteome</keyword>
<name>A0ABX3IJZ7_9BACT</name>
<accession>A0ABX3IJZ7</accession>
<proteinExistence type="predicted"/>
<evidence type="ECO:0000313" key="2">
    <source>
        <dbReference type="Proteomes" id="UP000242616"/>
    </source>
</evidence>
<protein>
    <submittedName>
        <fullName evidence="1">Uncharacterized protein</fullName>
    </submittedName>
</protein>
<reference evidence="1 2" key="1">
    <citation type="submission" date="2015-06" db="EMBL/GenBank/DDBJ databases">
        <title>Genome sequencing of Thermotogales isolates from hydrothermal vents.</title>
        <authorList>
            <person name="Haverkamp T.H."/>
            <person name="Kublanov I.V."/>
            <person name="Nesbo C.L."/>
        </authorList>
    </citation>
    <scope>NUCLEOTIDE SEQUENCE [LARGE SCALE GENOMIC DNA]</scope>
    <source>
        <strain evidence="2">ik275mar</strain>
    </source>
</reference>
<evidence type="ECO:0000313" key="1">
    <source>
        <dbReference type="EMBL" id="ONN27619.1"/>
    </source>
</evidence>
<sequence length="199" mass="22023">MLKVESVENVLSKIPGVEAAKVVIENDQVVEIHVVADDEKSPKQLVRDIETVLFASLGLKIDRKVVSIAQLNLGMESSKIIPYRLTDINVQEKERTLSVKVEITHGQEVFIGEFAGPKTRKNIPIIIGNAVLNALENIHNFAISVDDSIEATIAGKQFIITHLSKEYNSYEESIIGAAELKVDKYTAIAESVLDAFRRI</sequence>
<dbReference type="EMBL" id="LBFC01000007">
    <property type="protein sequence ID" value="ONN27619.1"/>
    <property type="molecule type" value="Genomic_DNA"/>
</dbReference>
<organism evidence="1 2">
    <name type="scientific">Thermosipho affectus</name>
    <dbReference type="NCBI Taxonomy" id="660294"/>
    <lineage>
        <taxon>Bacteria</taxon>
        <taxon>Thermotogati</taxon>
        <taxon>Thermotogota</taxon>
        <taxon>Thermotogae</taxon>
        <taxon>Thermotogales</taxon>
        <taxon>Fervidobacteriaceae</taxon>
        <taxon>Thermosipho</taxon>
    </lineage>
</organism>
<gene>
    <name evidence="1" type="ORF">XJ44_02485</name>
</gene>
<comment type="caution">
    <text evidence="1">The sequence shown here is derived from an EMBL/GenBank/DDBJ whole genome shotgun (WGS) entry which is preliminary data.</text>
</comment>
<dbReference type="RefSeq" id="WP_075665488.1">
    <property type="nucleotide sequence ID" value="NZ_LBFC01000007.1"/>
</dbReference>
<dbReference type="Proteomes" id="UP000242616">
    <property type="component" value="Unassembled WGS sequence"/>
</dbReference>